<dbReference type="PANTHER" id="PTHR43736:SF1">
    <property type="entry name" value="DIHYDRONEOPTERIN TRIPHOSPHATE DIPHOSPHATASE"/>
    <property type="match status" value="1"/>
</dbReference>
<dbReference type="EMBL" id="FAXC01000249">
    <property type="protein sequence ID" value="CUV09445.1"/>
    <property type="molecule type" value="Genomic_DNA"/>
</dbReference>
<dbReference type="InterPro" id="IPR000086">
    <property type="entry name" value="NUDIX_hydrolase_dom"/>
</dbReference>
<dbReference type="GO" id="GO:0016787">
    <property type="term" value="F:hydrolase activity"/>
    <property type="evidence" value="ECO:0007669"/>
    <property type="project" value="UniProtKB-KW"/>
</dbReference>
<protein>
    <submittedName>
        <fullName evidence="2">Adenosylhomocysteinase</fullName>
        <ecNumber evidence="2">3.3.1.1</ecNumber>
    </submittedName>
</protein>
<gene>
    <name evidence="2" type="ORF">MGWOODY_Mmi2054</name>
</gene>
<name>A0A160VFU2_9ZZZZ</name>
<dbReference type="AlphaFoldDB" id="A0A160VFU2"/>
<evidence type="ECO:0000259" key="1">
    <source>
        <dbReference type="PROSITE" id="PS51462"/>
    </source>
</evidence>
<dbReference type="EC" id="3.3.1.1" evidence="2"/>
<accession>A0A160VFU2</accession>
<dbReference type="Pfam" id="PF00293">
    <property type="entry name" value="NUDIX"/>
    <property type="match status" value="1"/>
</dbReference>
<dbReference type="SUPFAM" id="SSF55811">
    <property type="entry name" value="Nudix"/>
    <property type="match status" value="1"/>
</dbReference>
<proteinExistence type="predicted"/>
<dbReference type="CDD" id="cd03674">
    <property type="entry name" value="NUDIX_Hydrolase"/>
    <property type="match status" value="1"/>
</dbReference>
<feature type="domain" description="Nudix hydrolase" evidence="1">
    <location>
        <begin position="41"/>
        <end position="175"/>
    </location>
</feature>
<dbReference type="PROSITE" id="PS51462">
    <property type="entry name" value="NUDIX"/>
    <property type="match status" value="1"/>
</dbReference>
<dbReference type="InterPro" id="IPR015797">
    <property type="entry name" value="NUDIX_hydrolase-like_dom_sf"/>
</dbReference>
<dbReference type="PANTHER" id="PTHR43736">
    <property type="entry name" value="ADP-RIBOSE PYROPHOSPHATASE"/>
    <property type="match status" value="1"/>
</dbReference>
<keyword evidence="2" id="KW-0378">Hydrolase</keyword>
<sequence>MKSLKQLIIHYAQTYPKEMAPNNMLKFLDEETGYFLRNRYNGHFTGSAWIVSPDRSSILMTHHKKLGKWIQLGGHADGENDLLKVALREAKEESGIQQFKVLSEEIFDLDIHEIPQNNSELGHLHYDVRFLIEADPTGEAVIISDESHDVTWIPLADVTKLNPEVSIARMIKKTIIMKDKKTNN</sequence>
<evidence type="ECO:0000313" key="2">
    <source>
        <dbReference type="EMBL" id="CUV09445.1"/>
    </source>
</evidence>
<organism evidence="2">
    <name type="scientific">hydrothermal vent metagenome</name>
    <dbReference type="NCBI Taxonomy" id="652676"/>
    <lineage>
        <taxon>unclassified sequences</taxon>
        <taxon>metagenomes</taxon>
        <taxon>ecological metagenomes</taxon>
    </lineage>
</organism>
<dbReference type="Gene3D" id="3.90.79.10">
    <property type="entry name" value="Nucleoside Triphosphate Pyrophosphohydrolase"/>
    <property type="match status" value="1"/>
</dbReference>
<reference evidence="2" key="1">
    <citation type="submission" date="2015-10" db="EMBL/GenBank/DDBJ databases">
        <authorList>
            <person name="Gilbert D.G."/>
        </authorList>
    </citation>
    <scope>NUCLEOTIDE SEQUENCE</scope>
</reference>